<name>A0A9D4FHQ6_DREPO</name>
<evidence type="ECO:0000313" key="1">
    <source>
        <dbReference type="EMBL" id="KAH3798522.1"/>
    </source>
</evidence>
<keyword evidence="2" id="KW-1185">Reference proteome</keyword>
<evidence type="ECO:0000313" key="2">
    <source>
        <dbReference type="Proteomes" id="UP000828390"/>
    </source>
</evidence>
<dbReference type="AlphaFoldDB" id="A0A9D4FHQ6"/>
<dbReference type="Proteomes" id="UP000828390">
    <property type="component" value="Unassembled WGS sequence"/>
</dbReference>
<proteinExistence type="predicted"/>
<reference evidence="1" key="1">
    <citation type="journal article" date="2019" name="bioRxiv">
        <title>The Genome of the Zebra Mussel, Dreissena polymorpha: A Resource for Invasive Species Research.</title>
        <authorList>
            <person name="McCartney M.A."/>
            <person name="Auch B."/>
            <person name="Kono T."/>
            <person name="Mallez S."/>
            <person name="Zhang Y."/>
            <person name="Obille A."/>
            <person name="Becker A."/>
            <person name="Abrahante J.E."/>
            <person name="Garbe J."/>
            <person name="Badalamenti J.P."/>
            <person name="Herman A."/>
            <person name="Mangelson H."/>
            <person name="Liachko I."/>
            <person name="Sullivan S."/>
            <person name="Sone E.D."/>
            <person name="Koren S."/>
            <person name="Silverstein K.A.T."/>
            <person name="Beckman K.B."/>
            <person name="Gohl D.M."/>
        </authorList>
    </citation>
    <scope>NUCLEOTIDE SEQUENCE</scope>
    <source>
        <strain evidence="1">Duluth1</strain>
        <tissue evidence="1">Whole animal</tissue>
    </source>
</reference>
<reference evidence="1" key="2">
    <citation type="submission" date="2020-11" db="EMBL/GenBank/DDBJ databases">
        <authorList>
            <person name="McCartney M.A."/>
            <person name="Auch B."/>
            <person name="Kono T."/>
            <person name="Mallez S."/>
            <person name="Becker A."/>
            <person name="Gohl D.M."/>
            <person name="Silverstein K.A.T."/>
            <person name="Koren S."/>
            <person name="Bechman K.B."/>
            <person name="Herman A."/>
            <person name="Abrahante J.E."/>
            <person name="Garbe J."/>
        </authorList>
    </citation>
    <scope>NUCLEOTIDE SEQUENCE</scope>
    <source>
        <strain evidence="1">Duluth1</strain>
        <tissue evidence="1">Whole animal</tissue>
    </source>
</reference>
<dbReference type="EMBL" id="JAIWYP010000007">
    <property type="protein sequence ID" value="KAH3798522.1"/>
    <property type="molecule type" value="Genomic_DNA"/>
</dbReference>
<protein>
    <submittedName>
        <fullName evidence="1">Uncharacterized protein</fullName>
    </submittedName>
</protein>
<sequence length="56" mass="6280">MSIAPLNKKKEHIRACAEWCLDYTAITTKQCSAPNAAFQTPSNIYSVYALIMRSND</sequence>
<comment type="caution">
    <text evidence="1">The sequence shown here is derived from an EMBL/GenBank/DDBJ whole genome shotgun (WGS) entry which is preliminary data.</text>
</comment>
<organism evidence="1 2">
    <name type="scientific">Dreissena polymorpha</name>
    <name type="common">Zebra mussel</name>
    <name type="synonym">Mytilus polymorpha</name>
    <dbReference type="NCBI Taxonomy" id="45954"/>
    <lineage>
        <taxon>Eukaryota</taxon>
        <taxon>Metazoa</taxon>
        <taxon>Spiralia</taxon>
        <taxon>Lophotrochozoa</taxon>
        <taxon>Mollusca</taxon>
        <taxon>Bivalvia</taxon>
        <taxon>Autobranchia</taxon>
        <taxon>Heteroconchia</taxon>
        <taxon>Euheterodonta</taxon>
        <taxon>Imparidentia</taxon>
        <taxon>Neoheterodontei</taxon>
        <taxon>Myida</taxon>
        <taxon>Dreissenoidea</taxon>
        <taxon>Dreissenidae</taxon>
        <taxon>Dreissena</taxon>
    </lineage>
</organism>
<accession>A0A9D4FHQ6</accession>
<gene>
    <name evidence="1" type="ORF">DPMN_152122</name>
</gene>